<evidence type="ECO:0000313" key="4">
    <source>
        <dbReference type="Proteomes" id="UP001516023"/>
    </source>
</evidence>
<dbReference type="AlphaFoldDB" id="A0ABD3PEH1"/>
<dbReference type="InterPro" id="IPR036915">
    <property type="entry name" value="Cyclin-like_sf"/>
</dbReference>
<dbReference type="InterPro" id="IPR013763">
    <property type="entry name" value="Cyclin-like_dom"/>
</dbReference>
<dbReference type="FunFam" id="1.10.472.10:FF:000093">
    <property type="entry name" value="Predicted protein"/>
    <property type="match status" value="1"/>
</dbReference>
<comment type="caution">
    <text evidence="3">The sequence shown here is derived from an EMBL/GenBank/DDBJ whole genome shotgun (WGS) entry which is preliminary data.</text>
</comment>
<feature type="domain" description="Cyclin-like" evidence="2">
    <location>
        <begin position="46"/>
        <end position="136"/>
    </location>
</feature>
<dbReference type="PANTHER" id="PTHR10177">
    <property type="entry name" value="CYCLINS"/>
    <property type="match status" value="1"/>
</dbReference>
<dbReference type="InterPro" id="IPR006671">
    <property type="entry name" value="Cyclin_N"/>
</dbReference>
<proteinExistence type="inferred from homology"/>
<organism evidence="3 4">
    <name type="scientific">Cyclotella cryptica</name>
    <dbReference type="NCBI Taxonomy" id="29204"/>
    <lineage>
        <taxon>Eukaryota</taxon>
        <taxon>Sar</taxon>
        <taxon>Stramenopiles</taxon>
        <taxon>Ochrophyta</taxon>
        <taxon>Bacillariophyta</taxon>
        <taxon>Coscinodiscophyceae</taxon>
        <taxon>Thalassiosirophycidae</taxon>
        <taxon>Stephanodiscales</taxon>
        <taxon>Stephanodiscaceae</taxon>
        <taxon>Cyclotella</taxon>
    </lineage>
</organism>
<keyword evidence="4" id="KW-1185">Reference proteome</keyword>
<gene>
    <name evidence="3" type="ORF">HJC23_010651</name>
</gene>
<protein>
    <recommendedName>
        <fullName evidence="2">Cyclin-like domain-containing protein</fullName>
    </recommendedName>
</protein>
<dbReference type="Pfam" id="PF00134">
    <property type="entry name" value="Cyclin_N"/>
    <property type="match status" value="1"/>
</dbReference>
<dbReference type="InterPro" id="IPR039361">
    <property type="entry name" value="Cyclin"/>
</dbReference>
<evidence type="ECO:0000313" key="3">
    <source>
        <dbReference type="EMBL" id="KAL3786485.1"/>
    </source>
</evidence>
<sequence>MVAEALSVMIQQERSLYRCHDYLRVNESSDRKHNAVTYDDRTQVVDWCFSFVDTLSLQRETVAIAMGLLDRFLSISSAASEALDDHREFQLLAIGALYIAIKTNERVAVHGNFFASLSRGGYSVEDIEDAEVLILTGLSWRLNGPTSLQVATHFLSLIHEQVSIAEDTWCFLLDEVQYQTEIAVRDYALAIQRRSTIALAAIFNAMERLTRDDRLELLTAVSSIIDKFRFASPAEVCATRSRLHVAPLDDFS</sequence>
<evidence type="ECO:0000256" key="1">
    <source>
        <dbReference type="RuleBase" id="RU000383"/>
    </source>
</evidence>
<reference evidence="3 4" key="1">
    <citation type="journal article" date="2020" name="G3 (Bethesda)">
        <title>Improved Reference Genome for Cyclotella cryptica CCMP332, a Model for Cell Wall Morphogenesis, Salinity Adaptation, and Lipid Production in Diatoms (Bacillariophyta).</title>
        <authorList>
            <person name="Roberts W.R."/>
            <person name="Downey K.M."/>
            <person name="Ruck E.C."/>
            <person name="Traller J.C."/>
            <person name="Alverson A.J."/>
        </authorList>
    </citation>
    <scope>NUCLEOTIDE SEQUENCE [LARGE SCALE GENOMIC DNA]</scope>
    <source>
        <strain evidence="3 4">CCMP332</strain>
    </source>
</reference>
<dbReference type="SUPFAM" id="SSF47954">
    <property type="entry name" value="Cyclin-like"/>
    <property type="match status" value="1"/>
</dbReference>
<dbReference type="EMBL" id="JABMIG020000193">
    <property type="protein sequence ID" value="KAL3786485.1"/>
    <property type="molecule type" value="Genomic_DNA"/>
</dbReference>
<evidence type="ECO:0000259" key="2">
    <source>
        <dbReference type="SMART" id="SM00385"/>
    </source>
</evidence>
<name>A0ABD3PEH1_9STRA</name>
<keyword evidence="1" id="KW-0195">Cyclin</keyword>
<dbReference type="SMART" id="SM00385">
    <property type="entry name" value="CYCLIN"/>
    <property type="match status" value="1"/>
</dbReference>
<dbReference type="Gene3D" id="1.10.472.10">
    <property type="entry name" value="Cyclin-like"/>
    <property type="match status" value="2"/>
</dbReference>
<comment type="similarity">
    <text evidence="1">Belongs to the cyclin family.</text>
</comment>
<dbReference type="Proteomes" id="UP001516023">
    <property type="component" value="Unassembled WGS sequence"/>
</dbReference>
<accession>A0ABD3PEH1</accession>